<feature type="compositionally biased region" description="Basic and acidic residues" evidence="4">
    <location>
        <begin position="7"/>
        <end position="21"/>
    </location>
</feature>
<evidence type="ECO:0000256" key="2">
    <source>
        <dbReference type="ARBA" id="ARBA00022670"/>
    </source>
</evidence>
<dbReference type="PANTHER" id="PTHR12378">
    <property type="entry name" value="DESUMOYLATING ISOPEPTIDASE"/>
    <property type="match status" value="1"/>
</dbReference>
<evidence type="ECO:0000259" key="5">
    <source>
        <dbReference type="PROSITE" id="PS51858"/>
    </source>
</evidence>
<gene>
    <name evidence="6" type="ORF">BSAL_14090</name>
</gene>
<dbReference type="InterPro" id="IPR008580">
    <property type="entry name" value="PPPDE_dom"/>
</dbReference>
<evidence type="ECO:0000256" key="4">
    <source>
        <dbReference type="SAM" id="MobiDB-lite"/>
    </source>
</evidence>
<comment type="similarity">
    <text evidence="1">Belongs to the DeSI family.</text>
</comment>
<dbReference type="VEuPathDB" id="TriTrypDB:BSAL_14090"/>
<dbReference type="GO" id="GO:0006508">
    <property type="term" value="P:proteolysis"/>
    <property type="evidence" value="ECO:0007669"/>
    <property type="project" value="UniProtKB-KW"/>
</dbReference>
<organism evidence="6 7">
    <name type="scientific">Bodo saltans</name>
    <name type="common">Flagellated protozoan</name>
    <dbReference type="NCBI Taxonomy" id="75058"/>
    <lineage>
        <taxon>Eukaryota</taxon>
        <taxon>Discoba</taxon>
        <taxon>Euglenozoa</taxon>
        <taxon>Kinetoplastea</taxon>
        <taxon>Metakinetoplastina</taxon>
        <taxon>Eubodonida</taxon>
        <taxon>Bodonidae</taxon>
        <taxon>Bodo</taxon>
    </lineage>
</organism>
<feature type="compositionally biased region" description="Acidic residues" evidence="4">
    <location>
        <begin position="143"/>
        <end position="152"/>
    </location>
</feature>
<sequence>MAPSTDHSPRRDSSYGRRRDGSSTALPSSTVFLNVYDIVPYNDVLVPWGLGVHHTGIEVHGMEIAFGRCQRGSGVFECHPKRCPGHKFREQLVLGTTPYSQGDVEQWLLYLMHAHEDHQEATSSHDAQTPMLREAATVNGRDNDDDDEGGDENDGRFSPVEKTTSSSQQPRYEATPTPTPRVVPHLSYSESEDISPEDARYWLGQRYHLLRNNCNHFSAYVASKLLPALPSPPFGQDASSGAGGVELALDHTKATRWLRGVPSDVGRYEAGHMELVTCRLNPTGGAPSLVPSTTETANNVLPVSNQVLLDALVPTWVNRLSVLGCSLLPASWVDQLETLDRQAQNV</sequence>
<keyword evidence="3" id="KW-0378">Hydrolase</keyword>
<accession>A0A0S4J9K6</accession>
<keyword evidence="2" id="KW-0645">Protease</keyword>
<dbReference type="EMBL" id="CYKH01001623">
    <property type="protein sequence ID" value="CUG88190.1"/>
    <property type="molecule type" value="Genomic_DNA"/>
</dbReference>
<dbReference type="AlphaFoldDB" id="A0A0S4J9K6"/>
<dbReference type="GO" id="GO:0016579">
    <property type="term" value="P:protein deubiquitination"/>
    <property type="evidence" value="ECO:0007669"/>
    <property type="project" value="TreeGrafter"/>
</dbReference>
<evidence type="ECO:0000313" key="7">
    <source>
        <dbReference type="Proteomes" id="UP000051952"/>
    </source>
</evidence>
<dbReference type="Proteomes" id="UP000051952">
    <property type="component" value="Unassembled WGS sequence"/>
</dbReference>
<proteinExistence type="inferred from homology"/>
<keyword evidence="7" id="KW-1185">Reference proteome</keyword>
<dbReference type="SMART" id="SM01179">
    <property type="entry name" value="DUF862"/>
    <property type="match status" value="1"/>
</dbReference>
<dbReference type="GO" id="GO:0101005">
    <property type="term" value="F:deubiquitinase activity"/>
    <property type="evidence" value="ECO:0007669"/>
    <property type="project" value="TreeGrafter"/>
</dbReference>
<dbReference type="Gene3D" id="3.90.1720.30">
    <property type="entry name" value="PPPDE domains"/>
    <property type="match status" value="2"/>
</dbReference>
<protein>
    <recommendedName>
        <fullName evidence="5">PPPDE domain-containing protein</fullName>
    </recommendedName>
</protein>
<name>A0A0S4J9K6_BODSA</name>
<dbReference type="PANTHER" id="PTHR12378:SF80">
    <property type="entry name" value="IP06716P-RELATED"/>
    <property type="match status" value="1"/>
</dbReference>
<feature type="region of interest" description="Disordered" evidence="4">
    <location>
        <begin position="1"/>
        <end position="24"/>
    </location>
</feature>
<reference evidence="7" key="1">
    <citation type="submission" date="2015-09" db="EMBL/GenBank/DDBJ databases">
        <authorList>
            <consortium name="Pathogen Informatics"/>
        </authorList>
    </citation>
    <scope>NUCLEOTIDE SEQUENCE [LARGE SCALE GENOMIC DNA]</scope>
    <source>
        <strain evidence="7">Lake Konstanz</strain>
    </source>
</reference>
<evidence type="ECO:0000256" key="1">
    <source>
        <dbReference type="ARBA" id="ARBA00008140"/>
    </source>
</evidence>
<evidence type="ECO:0000313" key="6">
    <source>
        <dbReference type="EMBL" id="CUG88190.1"/>
    </source>
</evidence>
<evidence type="ECO:0000256" key="3">
    <source>
        <dbReference type="ARBA" id="ARBA00022801"/>
    </source>
</evidence>
<dbReference type="PROSITE" id="PS51858">
    <property type="entry name" value="PPPDE"/>
    <property type="match status" value="1"/>
</dbReference>
<feature type="region of interest" description="Disordered" evidence="4">
    <location>
        <begin position="137"/>
        <end position="191"/>
    </location>
</feature>
<dbReference type="InterPro" id="IPR042266">
    <property type="entry name" value="PPPDE_sf"/>
</dbReference>
<feature type="compositionally biased region" description="Polar residues" evidence="4">
    <location>
        <begin position="161"/>
        <end position="170"/>
    </location>
</feature>
<dbReference type="Pfam" id="PF05903">
    <property type="entry name" value="Peptidase_C97"/>
    <property type="match status" value="1"/>
</dbReference>
<dbReference type="OrthoDB" id="412286at2759"/>
<feature type="domain" description="PPPDE" evidence="5">
    <location>
        <begin position="29"/>
        <end position="243"/>
    </location>
</feature>